<dbReference type="SUPFAM" id="SSF53383">
    <property type="entry name" value="PLP-dependent transferases"/>
    <property type="match status" value="1"/>
</dbReference>
<protein>
    <submittedName>
        <fullName evidence="7">Uncharacterized protein</fullName>
    </submittedName>
</protein>
<evidence type="ECO:0000256" key="6">
    <source>
        <dbReference type="RuleBase" id="RU000382"/>
    </source>
</evidence>
<evidence type="ECO:0000256" key="1">
    <source>
        <dbReference type="ARBA" id="ARBA00001933"/>
    </source>
</evidence>
<accession>A0A211YNR1</accession>
<evidence type="ECO:0000256" key="5">
    <source>
        <dbReference type="PIRSR" id="PIRSR602129-50"/>
    </source>
</evidence>
<dbReference type="InterPro" id="IPR002129">
    <property type="entry name" value="PyrdxlP-dep_de-COase"/>
</dbReference>
<dbReference type="GO" id="GO:0019752">
    <property type="term" value="P:carboxylic acid metabolic process"/>
    <property type="evidence" value="ECO:0007669"/>
    <property type="project" value="InterPro"/>
</dbReference>
<dbReference type="Pfam" id="PF00282">
    <property type="entry name" value="Pyridoxal_deC"/>
    <property type="match status" value="1"/>
</dbReference>
<dbReference type="GO" id="GO:0030170">
    <property type="term" value="F:pyridoxal phosphate binding"/>
    <property type="evidence" value="ECO:0007669"/>
    <property type="project" value="InterPro"/>
</dbReference>
<dbReference type="PANTHER" id="PTHR42735:SF6">
    <property type="entry name" value="SPHINGOSINE-1-PHOSPHATE LYASE 1"/>
    <property type="match status" value="1"/>
</dbReference>
<keyword evidence="8" id="KW-1185">Reference proteome</keyword>
<evidence type="ECO:0000256" key="2">
    <source>
        <dbReference type="ARBA" id="ARBA00022898"/>
    </source>
</evidence>
<feature type="modified residue" description="N6-(pyridoxal phosphate)lysine" evidence="5">
    <location>
        <position position="241"/>
    </location>
</feature>
<comment type="caution">
    <text evidence="7">The sequence shown here is derived from an EMBL/GenBank/DDBJ whole genome shotgun (WGS) entry which is preliminary data.</text>
</comment>
<dbReference type="GO" id="GO:0016830">
    <property type="term" value="F:carbon-carbon lyase activity"/>
    <property type="evidence" value="ECO:0007669"/>
    <property type="project" value="InterPro"/>
</dbReference>
<dbReference type="InterPro" id="IPR050477">
    <property type="entry name" value="GrpII_AminoAcid_Decarb"/>
</dbReference>
<dbReference type="InterPro" id="IPR015422">
    <property type="entry name" value="PyrdxlP-dep_Trfase_small"/>
</dbReference>
<reference evidence="7 8" key="1">
    <citation type="submission" date="2017-05" db="EMBL/GenBank/DDBJ databases">
        <title>The draft genome of the hyperthermophilic archaeon 'Pyrodictium delaneyi strain Hulk', an iron and nitrate reducer, reveals the capacity for sulfate reduction.</title>
        <authorList>
            <person name="Demey L.M."/>
            <person name="Miller C."/>
            <person name="Manzella M."/>
            <person name="Reguera G."/>
            <person name="Kashefi K."/>
        </authorList>
    </citation>
    <scope>NUCLEOTIDE SEQUENCE [LARGE SCALE GENOMIC DNA]</scope>
    <source>
        <strain evidence="7 8">Hulk</strain>
    </source>
</reference>
<comment type="similarity">
    <text evidence="4">Belongs to the group II decarboxylase family. Sphingosine-1-phosphate lyase subfamily.</text>
</comment>
<dbReference type="Gene3D" id="3.40.640.10">
    <property type="entry name" value="Type I PLP-dependent aspartate aminotransferase-like (Major domain)"/>
    <property type="match status" value="1"/>
</dbReference>
<evidence type="ECO:0000313" key="8">
    <source>
        <dbReference type="Proteomes" id="UP000196694"/>
    </source>
</evidence>
<dbReference type="InterPro" id="IPR015421">
    <property type="entry name" value="PyrdxlP-dep_Trfase_major"/>
</dbReference>
<evidence type="ECO:0000256" key="3">
    <source>
        <dbReference type="ARBA" id="ARBA00023239"/>
    </source>
</evidence>
<organism evidence="7 8">
    <name type="scientific">Pyrodictium delaneyi</name>
    <dbReference type="NCBI Taxonomy" id="1273541"/>
    <lineage>
        <taxon>Archaea</taxon>
        <taxon>Thermoproteota</taxon>
        <taxon>Thermoprotei</taxon>
        <taxon>Desulfurococcales</taxon>
        <taxon>Pyrodictiaceae</taxon>
        <taxon>Pyrodictium</taxon>
    </lineage>
</organism>
<evidence type="ECO:0000313" key="7">
    <source>
        <dbReference type="EMBL" id="OWJ54596.1"/>
    </source>
</evidence>
<name>A0A211YNR1_9CREN</name>
<dbReference type="Proteomes" id="UP000196694">
    <property type="component" value="Unassembled WGS sequence"/>
</dbReference>
<sequence>MLAGHRGHDLGLRNRVDWLLDPARAEKILEDLQRLRDEDPPPCRVAGGMTAEPLPVALEAYTLYARVNLNDPTTWYSVETLMKRLRRLLEELLGPELGMLPTSGGSESALTGLYIAREATGRNIVMASRAAHASIAKAARILGMRLIEAPVDYDLRLDVDSLRRLLRAHQGRVAVVVVTLGVTDNGAIDPILEAAEAAWESGAVLYVDAAWGGFPLLGRPAARGMILPRSGPALVGIDFHKHITPPPSGVLLANTPELLDVVEYQAPYMPSGRQQGLPWTRTAAGLAAAVAALEALGQDGVEKLAQHLYELAERVAEGLRAAGIPVQGGPSTPLVAFNVGRRADSVAEALRRQGWILYPSRLPGVLRYVAKWCHTRSDVEEIVETVALAASRGL</sequence>
<keyword evidence="3 6" id="KW-0456">Lyase</keyword>
<dbReference type="EMBL" id="NCQP01000003">
    <property type="protein sequence ID" value="OWJ54596.1"/>
    <property type="molecule type" value="Genomic_DNA"/>
</dbReference>
<proteinExistence type="inferred from homology"/>
<dbReference type="AlphaFoldDB" id="A0A211YNR1"/>
<dbReference type="InterPro" id="IPR015424">
    <property type="entry name" value="PyrdxlP-dep_Trfase"/>
</dbReference>
<dbReference type="PANTHER" id="PTHR42735">
    <property type="match status" value="1"/>
</dbReference>
<evidence type="ECO:0000256" key="4">
    <source>
        <dbReference type="ARBA" id="ARBA00038302"/>
    </source>
</evidence>
<dbReference type="Gene3D" id="3.90.1150.10">
    <property type="entry name" value="Aspartate Aminotransferase, domain 1"/>
    <property type="match status" value="1"/>
</dbReference>
<keyword evidence="2 5" id="KW-0663">Pyridoxal phosphate</keyword>
<comment type="cofactor">
    <cofactor evidence="1 5 6">
        <name>pyridoxal 5'-phosphate</name>
        <dbReference type="ChEBI" id="CHEBI:597326"/>
    </cofactor>
</comment>
<gene>
    <name evidence="7" type="ORF">Pdsh_06095</name>
</gene>